<dbReference type="AlphaFoldDB" id="A0A6G0XTG8"/>
<evidence type="ECO:0008006" key="7">
    <source>
        <dbReference type="Google" id="ProtNLM"/>
    </source>
</evidence>
<dbReference type="SUPFAM" id="SSF82061">
    <property type="entry name" value="BAH domain"/>
    <property type="match status" value="1"/>
</dbReference>
<dbReference type="PROSITE" id="PS51038">
    <property type="entry name" value="BAH"/>
    <property type="match status" value="1"/>
</dbReference>
<dbReference type="EMBL" id="VJMJ01000012">
    <property type="protein sequence ID" value="KAF0743736.1"/>
    <property type="molecule type" value="Genomic_DNA"/>
</dbReference>
<dbReference type="Gene3D" id="2.30.30.490">
    <property type="match status" value="1"/>
</dbReference>
<evidence type="ECO:0000256" key="2">
    <source>
        <dbReference type="SAM" id="MobiDB-lite"/>
    </source>
</evidence>
<evidence type="ECO:0000313" key="6">
    <source>
        <dbReference type="Proteomes" id="UP000481153"/>
    </source>
</evidence>
<keyword evidence="1" id="KW-0539">Nucleus</keyword>
<accession>A0A6G0XTG8</accession>
<feature type="domain" description="BAH" evidence="3">
    <location>
        <begin position="21"/>
        <end position="158"/>
    </location>
</feature>
<dbReference type="PROSITE" id="PS51156">
    <property type="entry name" value="ELM2"/>
    <property type="match status" value="1"/>
</dbReference>
<sequence>MPRYITIPPRAEREPPLPGQVPYAVGDFVEVAGRLGNEIVLYVVEIISLWTTPYVGFTGQYYYKPRDLGEKIMAQFPSSVNPNEITSPEAAEALKCEDNEIFQSTYSGDNHVAAIVRKCNVVTASQFHHQLVHNPDDVSTYLCRYAFHAWKFPSPFSKLETEEDRVSVRVGDDCQAVVPPFVEPMTTVKEEKTAASPTKELAIRRWQSSKNEEGDAVETFLQVVKCLQIAVGNIVYAWHEKAREQILSVLEEHKGNHSFRVVYLDGSGSIVVDASFVRGLVSQDEALMLLHEADYNYRIATEQVTRLISTRSAAAVKFARDTHSDDGNASDSSVASTSSSSPRTFKRQCKQQAQSSGKATRKN</sequence>
<dbReference type="InterPro" id="IPR043151">
    <property type="entry name" value="BAH_sf"/>
</dbReference>
<dbReference type="VEuPathDB" id="FungiDB:AeMF1_005932"/>
<feature type="region of interest" description="Disordered" evidence="2">
    <location>
        <begin position="321"/>
        <end position="363"/>
    </location>
</feature>
<keyword evidence="6" id="KW-1185">Reference proteome</keyword>
<dbReference type="Proteomes" id="UP000481153">
    <property type="component" value="Unassembled WGS sequence"/>
</dbReference>
<evidence type="ECO:0000259" key="3">
    <source>
        <dbReference type="PROSITE" id="PS51038"/>
    </source>
</evidence>
<dbReference type="GO" id="GO:0003682">
    <property type="term" value="F:chromatin binding"/>
    <property type="evidence" value="ECO:0007669"/>
    <property type="project" value="InterPro"/>
</dbReference>
<organism evidence="5 6">
    <name type="scientific">Aphanomyces euteiches</name>
    <dbReference type="NCBI Taxonomy" id="100861"/>
    <lineage>
        <taxon>Eukaryota</taxon>
        <taxon>Sar</taxon>
        <taxon>Stramenopiles</taxon>
        <taxon>Oomycota</taxon>
        <taxon>Saprolegniomycetes</taxon>
        <taxon>Saprolegniales</taxon>
        <taxon>Verrucalvaceae</taxon>
        <taxon>Aphanomyces</taxon>
    </lineage>
</organism>
<gene>
    <name evidence="5" type="ORF">Ae201684_001391</name>
</gene>
<proteinExistence type="predicted"/>
<protein>
    <recommendedName>
        <fullName evidence="7">BAH domain-containing protein</fullName>
    </recommendedName>
</protein>
<feature type="compositionally biased region" description="Low complexity" evidence="2">
    <location>
        <begin position="330"/>
        <end position="341"/>
    </location>
</feature>
<dbReference type="InterPro" id="IPR001025">
    <property type="entry name" value="BAH_dom"/>
</dbReference>
<evidence type="ECO:0000259" key="4">
    <source>
        <dbReference type="PROSITE" id="PS51156"/>
    </source>
</evidence>
<feature type="domain" description="ELM2" evidence="4">
    <location>
        <begin position="166"/>
        <end position="268"/>
    </location>
</feature>
<name>A0A6G0XTG8_9STRA</name>
<feature type="compositionally biased region" description="Polar residues" evidence="2">
    <location>
        <begin position="350"/>
        <end position="363"/>
    </location>
</feature>
<dbReference type="InterPro" id="IPR000949">
    <property type="entry name" value="ELM2_dom"/>
</dbReference>
<comment type="caution">
    <text evidence="5">The sequence shown here is derived from an EMBL/GenBank/DDBJ whole genome shotgun (WGS) entry which is preliminary data.</text>
</comment>
<reference evidence="5 6" key="1">
    <citation type="submission" date="2019-07" db="EMBL/GenBank/DDBJ databases">
        <title>Genomics analysis of Aphanomyces spp. identifies a new class of oomycete effector associated with host adaptation.</title>
        <authorList>
            <person name="Gaulin E."/>
        </authorList>
    </citation>
    <scope>NUCLEOTIDE SEQUENCE [LARGE SCALE GENOMIC DNA]</scope>
    <source>
        <strain evidence="5 6">ATCC 201684</strain>
    </source>
</reference>
<evidence type="ECO:0000313" key="5">
    <source>
        <dbReference type="EMBL" id="KAF0743736.1"/>
    </source>
</evidence>
<evidence type="ECO:0000256" key="1">
    <source>
        <dbReference type="ARBA" id="ARBA00023242"/>
    </source>
</evidence>